<keyword evidence="2" id="KW-0653">Protein transport</keyword>
<dbReference type="GO" id="GO:0015031">
    <property type="term" value="P:protein transport"/>
    <property type="evidence" value="ECO:0007669"/>
    <property type="project" value="UniProtKB-KW"/>
</dbReference>
<organism evidence="7 8">
    <name type="scientific">Symbiodinium necroappetens</name>
    <dbReference type="NCBI Taxonomy" id="1628268"/>
    <lineage>
        <taxon>Eukaryota</taxon>
        <taxon>Sar</taxon>
        <taxon>Alveolata</taxon>
        <taxon>Dinophyceae</taxon>
        <taxon>Suessiales</taxon>
        <taxon>Symbiodiniaceae</taxon>
        <taxon>Symbiodinium</taxon>
    </lineage>
</organism>
<dbReference type="GO" id="GO:0048193">
    <property type="term" value="P:Golgi vesicle transport"/>
    <property type="evidence" value="ECO:0007669"/>
    <property type="project" value="InterPro"/>
</dbReference>
<dbReference type="EMBL" id="CAJNJA010014864">
    <property type="protein sequence ID" value="CAE7351867.1"/>
    <property type="molecule type" value="Genomic_DNA"/>
</dbReference>
<gene>
    <name evidence="7" type="primary">STX6</name>
    <name evidence="7" type="ORF">SNEC2469_LOCUS9147</name>
</gene>
<evidence type="ECO:0000256" key="1">
    <source>
        <dbReference type="ARBA" id="ARBA00004409"/>
    </source>
</evidence>
<dbReference type="PROSITE" id="PS50192">
    <property type="entry name" value="T_SNARE"/>
    <property type="match status" value="1"/>
</dbReference>
<accession>A0A812PA35</accession>
<keyword evidence="3" id="KW-0333">Golgi apparatus</keyword>
<dbReference type="Pfam" id="PF09177">
    <property type="entry name" value="STX6_10_61_N"/>
    <property type="match status" value="1"/>
</dbReference>
<evidence type="ECO:0000256" key="3">
    <source>
        <dbReference type="ARBA" id="ARBA00023034"/>
    </source>
</evidence>
<keyword evidence="8" id="KW-1185">Reference proteome</keyword>
<evidence type="ECO:0000259" key="6">
    <source>
        <dbReference type="PROSITE" id="PS50192"/>
    </source>
</evidence>
<comment type="subcellular location">
    <subcellularLocation>
        <location evidence="1">Golgi apparatus membrane</location>
        <topology evidence="1">Single-pass type IV membrane protein</topology>
    </subcellularLocation>
</comment>
<dbReference type="InterPro" id="IPR000727">
    <property type="entry name" value="T_SNARE_dom"/>
</dbReference>
<reference evidence="7" key="1">
    <citation type="submission" date="2021-02" db="EMBL/GenBank/DDBJ databases">
        <authorList>
            <person name="Dougan E. K."/>
            <person name="Rhodes N."/>
            <person name="Thang M."/>
            <person name="Chan C."/>
        </authorList>
    </citation>
    <scope>NUCLEOTIDE SEQUENCE</scope>
</reference>
<evidence type="ECO:0000256" key="2">
    <source>
        <dbReference type="ARBA" id="ARBA00022927"/>
    </source>
</evidence>
<evidence type="ECO:0000313" key="8">
    <source>
        <dbReference type="Proteomes" id="UP000601435"/>
    </source>
</evidence>
<feature type="coiled-coil region" evidence="4">
    <location>
        <begin position="131"/>
        <end position="219"/>
    </location>
</feature>
<dbReference type="InterPro" id="IPR010989">
    <property type="entry name" value="SNARE"/>
</dbReference>
<dbReference type="OrthoDB" id="546861at2759"/>
<evidence type="ECO:0000313" key="7">
    <source>
        <dbReference type="EMBL" id="CAE7351867.1"/>
    </source>
</evidence>
<sequence>MEHSAATFATYEGRMPRMSWKVDGTGASGAHFVAWQRLLQNENTTESSRFKECHKDLLAELAQLSGDLAEVQQSIKAVEDNRDRFHLSDAQLATRKDFLAASQMAHQEINSSLSSAAVQNKFDEDRRQALLRNQRQAKETAERNLAQESKAFLEEQRLLQKQLLAQQEDELQALEKGAQRLGQVAYTINGEIESQQKLLDELNQDIEKEMERMDVVTKGMGALLKTSNKPHRPRLIGHAPYIIVHLFSRAQIYAVGGAIVLFVILVFLILNT</sequence>
<evidence type="ECO:0000256" key="4">
    <source>
        <dbReference type="SAM" id="Coils"/>
    </source>
</evidence>
<protein>
    <submittedName>
        <fullName evidence="7">STX6 protein</fullName>
    </submittedName>
</protein>
<dbReference type="CDD" id="cd15841">
    <property type="entry name" value="SNARE_Qc"/>
    <property type="match status" value="1"/>
</dbReference>
<keyword evidence="5" id="KW-0812">Transmembrane</keyword>
<keyword evidence="5" id="KW-1133">Transmembrane helix</keyword>
<comment type="caution">
    <text evidence="7">The sequence shown here is derived from an EMBL/GenBank/DDBJ whole genome shotgun (WGS) entry which is preliminary data.</text>
</comment>
<name>A0A812PA35_9DINO</name>
<dbReference type="Gene3D" id="1.20.58.90">
    <property type="match status" value="1"/>
</dbReference>
<keyword evidence="5" id="KW-0472">Membrane</keyword>
<proteinExistence type="predicted"/>
<dbReference type="AlphaFoldDB" id="A0A812PA35"/>
<feature type="transmembrane region" description="Helical" evidence="5">
    <location>
        <begin position="252"/>
        <end position="270"/>
    </location>
</feature>
<keyword evidence="4" id="KW-0175">Coiled coil</keyword>
<dbReference type="InterPro" id="IPR015260">
    <property type="entry name" value="Syntaxin-6/10/61_N"/>
</dbReference>
<feature type="domain" description="T-SNARE coiled-coil homology" evidence="6">
    <location>
        <begin position="161"/>
        <end position="223"/>
    </location>
</feature>
<dbReference type="SUPFAM" id="SSF58038">
    <property type="entry name" value="SNARE fusion complex"/>
    <property type="match status" value="1"/>
</dbReference>
<dbReference type="SUPFAM" id="SSF47661">
    <property type="entry name" value="t-snare proteins"/>
    <property type="match status" value="1"/>
</dbReference>
<evidence type="ECO:0000256" key="5">
    <source>
        <dbReference type="SAM" id="Phobius"/>
    </source>
</evidence>
<dbReference type="GO" id="GO:0000139">
    <property type="term" value="C:Golgi membrane"/>
    <property type="evidence" value="ECO:0007669"/>
    <property type="project" value="UniProtKB-SubCell"/>
</dbReference>
<dbReference type="Gene3D" id="1.20.5.110">
    <property type="match status" value="1"/>
</dbReference>
<feature type="coiled-coil region" evidence="4">
    <location>
        <begin position="54"/>
        <end position="81"/>
    </location>
</feature>
<dbReference type="Proteomes" id="UP000601435">
    <property type="component" value="Unassembled WGS sequence"/>
</dbReference>
<keyword evidence="2" id="KW-0813">Transport</keyword>